<evidence type="ECO:0000313" key="10">
    <source>
        <dbReference type="Proteomes" id="UP001470230"/>
    </source>
</evidence>
<dbReference type="Gene3D" id="2.60.260.20">
    <property type="entry name" value="Urease metallochaperone UreE, N-terminal domain"/>
    <property type="match status" value="2"/>
</dbReference>
<dbReference type="InterPro" id="IPR001623">
    <property type="entry name" value="DnaJ_domain"/>
</dbReference>
<dbReference type="CDD" id="cd10747">
    <property type="entry name" value="DnaJ_C"/>
    <property type="match status" value="1"/>
</dbReference>
<protein>
    <submittedName>
        <fullName evidence="9">Uncharacterized protein</fullName>
    </submittedName>
</protein>
<dbReference type="InterPro" id="IPR018253">
    <property type="entry name" value="DnaJ_domain_CS"/>
</dbReference>
<dbReference type="InterPro" id="IPR036869">
    <property type="entry name" value="J_dom_sf"/>
</dbReference>
<dbReference type="Proteomes" id="UP001470230">
    <property type="component" value="Unassembled WGS sequence"/>
</dbReference>
<evidence type="ECO:0000259" key="7">
    <source>
        <dbReference type="PROSITE" id="PS50076"/>
    </source>
</evidence>
<dbReference type="InterPro" id="IPR044713">
    <property type="entry name" value="DNJA1/2-like"/>
</dbReference>
<dbReference type="SUPFAM" id="SSF49493">
    <property type="entry name" value="HSP40/DnaJ peptide-binding domain"/>
    <property type="match status" value="2"/>
</dbReference>
<evidence type="ECO:0000313" key="9">
    <source>
        <dbReference type="EMBL" id="KAK8876203.1"/>
    </source>
</evidence>
<feature type="domain" description="J" evidence="7">
    <location>
        <begin position="6"/>
        <end position="70"/>
    </location>
</feature>
<evidence type="ECO:0000256" key="4">
    <source>
        <dbReference type="ARBA" id="ARBA00022833"/>
    </source>
</evidence>
<feature type="domain" description="CR-type" evidence="8">
    <location>
        <begin position="126"/>
        <end position="210"/>
    </location>
</feature>
<dbReference type="Gene3D" id="1.10.287.110">
    <property type="entry name" value="DnaJ domain"/>
    <property type="match status" value="1"/>
</dbReference>
<dbReference type="Pfam" id="PF00684">
    <property type="entry name" value="DnaJ_CXXCXGXG"/>
    <property type="match status" value="1"/>
</dbReference>
<feature type="zinc finger region" description="CR-type" evidence="5">
    <location>
        <begin position="126"/>
        <end position="210"/>
    </location>
</feature>
<dbReference type="EMBL" id="JAPFFF010000012">
    <property type="protein sequence ID" value="KAK8876203.1"/>
    <property type="molecule type" value="Genomic_DNA"/>
</dbReference>
<dbReference type="Pfam" id="PF00226">
    <property type="entry name" value="DnaJ"/>
    <property type="match status" value="1"/>
</dbReference>
<comment type="caution">
    <text evidence="9">The sequence shown here is derived from an EMBL/GenBank/DDBJ whole genome shotgun (WGS) entry which is preliminary data.</text>
</comment>
<dbReference type="InterPro" id="IPR008971">
    <property type="entry name" value="HSP40/DnaJ_pept-bd"/>
</dbReference>
<dbReference type="PANTHER" id="PTHR43888">
    <property type="entry name" value="DNAJ-LIKE-2, ISOFORM A-RELATED"/>
    <property type="match status" value="1"/>
</dbReference>
<reference evidence="9 10" key="1">
    <citation type="submission" date="2024-04" db="EMBL/GenBank/DDBJ databases">
        <title>Tritrichomonas musculus Genome.</title>
        <authorList>
            <person name="Alves-Ferreira E."/>
            <person name="Grigg M."/>
            <person name="Lorenzi H."/>
            <person name="Galac M."/>
        </authorList>
    </citation>
    <scope>NUCLEOTIDE SEQUENCE [LARGE SCALE GENOMIC DNA]</scope>
    <source>
        <strain evidence="9 10">EAF2021</strain>
    </source>
</reference>
<dbReference type="SUPFAM" id="SSF46565">
    <property type="entry name" value="Chaperone J-domain"/>
    <property type="match status" value="1"/>
</dbReference>
<dbReference type="PROSITE" id="PS00636">
    <property type="entry name" value="DNAJ_1"/>
    <property type="match status" value="1"/>
</dbReference>
<keyword evidence="2" id="KW-0677">Repeat</keyword>
<name>A0ABR2JFP6_9EUKA</name>
<dbReference type="PRINTS" id="PR00625">
    <property type="entry name" value="JDOMAIN"/>
</dbReference>
<evidence type="ECO:0000256" key="1">
    <source>
        <dbReference type="ARBA" id="ARBA00022723"/>
    </source>
</evidence>
<proteinExistence type="predicted"/>
<dbReference type="SUPFAM" id="SSF57938">
    <property type="entry name" value="DnaJ/Hsp40 cysteine-rich domain"/>
    <property type="match status" value="1"/>
</dbReference>
<dbReference type="CDD" id="cd06257">
    <property type="entry name" value="DnaJ"/>
    <property type="match status" value="1"/>
</dbReference>
<keyword evidence="1 5" id="KW-0479">Metal-binding</keyword>
<dbReference type="CDD" id="cd10719">
    <property type="entry name" value="DnaJ_zf"/>
    <property type="match status" value="1"/>
</dbReference>
<evidence type="ECO:0000259" key="8">
    <source>
        <dbReference type="PROSITE" id="PS51188"/>
    </source>
</evidence>
<dbReference type="PROSITE" id="PS50076">
    <property type="entry name" value="DNAJ_2"/>
    <property type="match status" value="1"/>
</dbReference>
<keyword evidence="4 5" id="KW-0862">Zinc</keyword>
<keyword evidence="10" id="KW-1185">Reference proteome</keyword>
<accession>A0ABR2JFP6</accession>
<dbReference type="InterPro" id="IPR002939">
    <property type="entry name" value="DnaJ_C"/>
</dbReference>
<dbReference type="Pfam" id="PF01556">
    <property type="entry name" value="DnaJ_C"/>
    <property type="match status" value="1"/>
</dbReference>
<evidence type="ECO:0000256" key="3">
    <source>
        <dbReference type="ARBA" id="ARBA00022771"/>
    </source>
</evidence>
<organism evidence="9 10">
    <name type="scientific">Tritrichomonas musculus</name>
    <dbReference type="NCBI Taxonomy" id="1915356"/>
    <lineage>
        <taxon>Eukaryota</taxon>
        <taxon>Metamonada</taxon>
        <taxon>Parabasalia</taxon>
        <taxon>Tritrichomonadida</taxon>
        <taxon>Tritrichomonadidae</taxon>
        <taxon>Tritrichomonas</taxon>
    </lineage>
</organism>
<evidence type="ECO:0000256" key="6">
    <source>
        <dbReference type="SAM" id="MobiDB-lite"/>
    </source>
</evidence>
<dbReference type="Gene3D" id="2.10.230.10">
    <property type="entry name" value="Heat shock protein DnaJ, cysteine-rich domain"/>
    <property type="match status" value="1"/>
</dbReference>
<dbReference type="InterPro" id="IPR001305">
    <property type="entry name" value="HSP_DnaJ_Cys-rich_dom"/>
</dbReference>
<sequence>MVVDTKLYELLGVSPEANENELRKAYHKKALELHPDHNKSPDATEKFQQVNEAYEILKDQEKREMYDRYGAEGFQKNGNVSGGARFEDIFANIFNFDDIMNHKNQRQRTEDIVHKLNVRLEDLYNGKEVKLQIKRNVICPECDGNGCSKGKRAMICPECHGRGRRIIEERIGFMIQRQVVLCSRCEGRGEIVKEEDKCKHCNGNKVVKENKLITVHVEPGMEEGDHITFLGFSDEAPNAETGNLIVILNLMKNDQFIRNHDNLMMIKKITLSEALLGFQFIFDHLDGRKIVVSSEPNQIITPHSVKVIQHEGMPKRGNQFEKGDLYIKFEIEFPNYSQITNEFKDALKTCLPTKNELDEIDLNNDDIHQVQTKDSDIKQFENTQSTYNPHNSDNNSNEYYETRQEECTIM</sequence>
<feature type="region of interest" description="Disordered" evidence="6">
    <location>
        <begin position="383"/>
        <end position="406"/>
    </location>
</feature>
<dbReference type="PROSITE" id="PS51188">
    <property type="entry name" value="ZF_CR"/>
    <property type="match status" value="1"/>
</dbReference>
<dbReference type="InterPro" id="IPR036410">
    <property type="entry name" value="HSP_DnaJ_Cys-rich_dom_sf"/>
</dbReference>
<dbReference type="SMART" id="SM00271">
    <property type="entry name" value="DnaJ"/>
    <property type="match status" value="1"/>
</dbReference>
<evidence type="ECO:0000256" key="2">
    <source>
        <dbReference type="ARBA" id="ARBA00022737"/>
    </source>
</evidence>
<feature type="compositionally biased region" description="Polar residues" evidence="6">
    <location>
        <begin position="383"/>
        <end position="399"/>
    </location>
</feature>
<evidence type="ECO:0000256" key="5">
    <source>
        <dbReference type="PROSITE-ProRule" id="PRU00546"/>
    </source>
</evidence>
<keyword evidence="3 5" id="KW-0863">Zinc-finger</keyword>
<gene>
    <name evidence="9" type="ORF">M9Y10_006393</name>
</gene>